<evidence type="ECO:0000259" key="3">
    <source>
        <dbReference type="PROSITE" id="PS50930"/>
    </source>
</evidence>
<gene>
    <name evidence="4" type="ORF">IAA69_00310</name>
</gene>
<evidence type="ECO:0000313" key="5">
    <source>
        <dbReference type="Proteomes" id="UP000824261"/>
    </source>
</evidence>
<accession>A0A9D0ZYV5</accession>
<name>A0A9D0ZYV5_9ACTN</name>
<dbReference type="SMART" id="SM00850">
    <property type="entry name" value="LytTR"/>
    <property type="match status" value="1"/>
</dbReference>
<dbReference type="InterPro" id="IPR046947">
    <property type="entry name" value="LytR-like"/>
</dbReference>
<dbReference type="Pfam" id="PF04397">
    <property type="entry name" value="LytTR"/>
    <property type="match status" value="1"/>
</dbReference>
<sequence length="243" mass="27594">MLDEGYSIVVIDDDYYQALHIAGMVERSKRASAFSSVKAMKPNELEVFLSQGTSVDILLVDIKLGESEEDGIGLVKRCFSGQRDATQVIYVTGYADEYHTSVYRTQHVYLLEKPLVQEHLDEALEAACARLEEQSFRPVMLKLGREGFVVRPSCILYVESVKRKIRIVQSDKTFETYAKIKDAKRLLPSSFVQCHKSFLVNMAWVERIEKGRVTLLDGSAVPVSQRHRAEVRRALSLYARSLV</sequence>
<dbReference type="InterPro" id="IPR001789">
    <property type="entry name" value="Sig_transdc_resp-reg_receiver"/>
</dbReference>
<dbReference type="InterPro" id="IPR011006">
    <property type="entry name" value="CheY-like_superfamily"/>
</dbReference>
<evidence type="ECO:0000256" key="1">
    <source>
        <dbReference type="PROSITE-ProRule" id="PRU00169"/>
    </source>
</evidence>
<proteinExistence type="predicted"/>
<feature type="modified residue" description="4-aspartylphosphate" evidence="1">
    <location>
        <position position="61"/>
    </location>
</feature>
<evidence type="ECO:0000313" key="4">
    <source>
        <dbReference type="EMBL" id="HIR00711.1"/>
    </source>
</evidence>
<keyword evidence="1" id="KW-0597">Phosphoprotein</keyword>
<dbReference type="GO" id="GO:0000156">
    <property type="term" value="F:phosphorelay response regulator activity"/>
    <property type="evidence" value="ECO:0007669"/>
    <property type="project" value="InterPro"/>
</dbReference>
<protein>
    <submittedName>
        <fullName evidence="4">Response regulator transcription factor</fullName>
    </submittedName>
</protein>
<dbReference type="Proteomes" id="UP000824261">
    <property type="component" value="Unassembled WGS sequence"/>
</dbReference>
<dbReference type="GO" id="GO:0003677">
    <property type="term" value="F:DNA binding"/>
    <property type="evidence" value="ECO:0007669"/>
    <property type="project" value="InterPro"/>
</dbReference>
<reference evidence="4" key="2">
    <citation type="journal article" date="2021" name="PeerJ">
        <title>Extensive microbial diversity within the chicken gut microbiome revealed by metagenomics and culture.</title>
        <authorList>
            <person name="Gilroy R."/>
            <person name="Ravi A."/>
            <person name="Getino M."/>
            <person name="Pursley I."/>
            <person name="Horton D.L."/>
            <person name="Alikhan N.F."/>
            <person name="Baker D."/>
            <person name="Gharbi K."/>
            <person name="Hall N."/>
            <person name="Watson M."/>
            <person name="Adriaenssens E.M."/>
            <person name="Foster-Nyarko E."/>
            <person name="Jarju S."/>
            <person name="Secka A."/>
            <person name="Antonio M."/>
            <person name="Oren A."/>
            <person name="Chaudhuri R.R."/>
            <person name="La Ragione R."/>
            <person name="Hildebrand F."/>
            <person name="Pallen M.J."/>
        </authorList>
    </citation>
    <scope>NUCLEOTIDE SEQUENCE</scope>
    <source>
        <strain evidence="4">ChiGjej1B1-2707</strain>
    </source>
</reference>
<dbReference type="PANTHER" id="PTHR37299:SF1">
    <property type="entry name" value="STAGE 0 SPORULATION PROTEIN A HOMOLOG"/>
    <property type="match status" value="1"/>
</dbReference>
<organism evidence="4 5">
    <name type="scientific">Candidatus Aveggerthella stercoripullorum</name>
    <dbReference type="NCBI Taxonomy" id="2840688"/>
    <lineage>
        <taxon>Bacteria</taxon>
        <taxon>Bacillati</taxon>
        <taxon>Actinomycetota</taxon>
        <taxon>Coriobacteriia</taxon>
        <taxon>Eggerthellales</taxon>
        <taxon>Eggerthellaceae</taxon>
        <taxon>Eggerthellaceae incertae sedis</taxon>
        <taxon>Candidatus Aveggerthella</taxon>
    </lineage>
</organism>
<dbReference type="EMBL" id="DVGB01000004">
    <property type="protein sequence ID" value="HIR00711.1"/>
    <property type="molecule type" value="Genomic_DNA"/>
</dbReference>
<dbReference type="InterPro" id="IPR007492">
    <property type="entry name" value="LytTR_DNA-bd_dom"/>
</dbReference>
<dbReference type="Gene3D" id="3.40.50.2300">
    <property type="match status" value="1"/>
</dbReference>
<reference evidence="4" key="1">
    <citation type="submission" date="2020-10" db="EMBL/GenBank/DDBJ databases">
        <authorList>
            <person name="Gilroy R."/>
        </authorList>
    </citation>
    <scope>NUCLEOTIDE SEQUENCE</scope>
    <source>
        <strain evidence="4">ChiGjej1B1-2707</strain>
    </source>
</reference>
<comment type="caution">
    <text evidence="4">The sequence shown here is derived from an EMBL/GenBank/DDBJ whole genome shotgun (WGS) entry which is preliminary data.</text>
</comment>
<dbReference type="PROSITE" id="PS50110">
    <property type="entry name" value="RESPONSE_REGULATORY"/>
    <property type="match status" value="1"/>
</dbReference>
<dbReference type="PANTHER" id="PTHR37299">
    <property type="entry name" value="TRANSCRIPTIONAL REGULATOR-RELATED"/>
    <property type="match status" value="1"/>
</dbReference>
<dbReference type="Gene3D" id="2.40.50.1020">
    <property type="entry name" value="LytTr DNA-binding domain"/>
    <property type="match status" value="1"/>
</dbReference>
<dbReference type="SUPFAM" id="SSF52172">
    <property type="entry name" value="CheY-like"/>
    <property type="match status" value="1"/>
</dbReference>
<feature type="domain" description="HTH LytTR-type" evidence="3">
    <location>
        <begin position="141"/>
        <end position="237"/>
    </location>
</feature>
<dbReference type="AlphaFoldDB" id="A0A9D0ZYV5"/>
<evidence type="ECO:0000259" key="2">
    <source>
        <dbReference type="PROSITE" id="PS50110"/>
    </source>
</evidence>
<dbReference type="PROSITE" id="PS50930">
    <property type="entry name" value="HTH_LYTTR"/>
    <property type="match status" value="1"/>
</dbReference>
<feature type="domain" description="Response regulatory" evidence="2">
    <location>
        <begin position="7"/>
        <end position="128"/>
    </location>
</feature>